<dbReference type="CDD" id="cd00190">
    <property type="entry name" value="Tryp_SPc"/>
    <property type="match status" value="1"/>
</dbReference>
<keyword evidence="6" id="KW-0378">Hydrolase</keyword>
<keyword evidence="3" id="KW-1015">Disulfide bond</keyword>
<dbReference type="PROSITE" id="PS00135">
    <property type="entry name" value="TRYPSIN_SER"/>
    <property type="match status" value="1"/>
</dbReference>
<dbReference type="PRINTS" id="PR00722">
    <property type="entry name" value="CHYMOTRYPSIN"/>
</dbReference>
<comment type="caution">
    <text evidence="5">Lacks conserved residue(s) required for the propagation of feature annotation.</text>
</comment>
<dbReference type="Proteomes" id="UP000001307">
    <property type="component" value="Unassembled WGS sequence"/>
</dbReference>
<organism evidence="11">
    <name type="scientific">Oikopleura dioica</name>
    <name type="common">Tunicate</name>
    <dbReference type="NCBI Taxonomy" id="34765"/>
    <lineage>
        <taxon>Eukaryota</taxon>
        <taxon>Metazoa</taxon>
        <taxon>Chordata</taxon>
        <taxon>Tunicata</taxon>
        <taxon>Appendicularia</taxon>
        <taxon>Copelata</taxon>
        <taxon>Oikopleuridae</taxon>
        <taxon>Oikopleura</taxon>
    </lineage>
</organism>
<dbReference type="InterPro" id="IPR009003">
    <property type="entry name" value="Peptidase_S1_PA"/>
</dbReference>
<evidence type="ECO:0000259" key="8">
    <source>
        <dbReference type="PROSITE" id="PS01180"/>
    </source>
</evidence>
<feature type="domain" description="Peptidase S1" evidence="10">
    <location>
        <begin position="152"/>
        <end position="391"/>
    </location>
</feature>
<dbReference type="PROSITE" id="PS50041">
    <property type="entry name" value="C_TYPE_LECTIN_2"/>
    <property type="match status" value="1"/>
</dbReference>
<reference evidence="11" key="1">
    <citation type="journal article" date="2010" name="Science">
        <title>Plasticity of animal genome architecture unmasked by rapid evolution of a pelagic tunicate.</title>
        <authorList>
            <person name="Denoeud F."/>
            <person name="Henriet S."/>
            <person name="Mungpakdee S."/>
            <person name="Aury J.M."/>
            <person name="Da Silva C."/>
            <person name="Brinkmann H."/>
            <person name="Mikhaleva J."/>
            <person name="Olsen L.C."/>
            <person name="Jubin C."/>
            <person name="Canestro C."/>
            <person name="Bouquet J.M."/>
            <person name="Danks G."/>
            <person name="Poulain J."/>
            <person name="Campsteijn C."/>
            <person name="Adamski M."/>
            <person name="Cross I."/>
            <person name="Yadetie F."/>
            <person name="Muffato M."/>
            <person name="Louis A."/>
            <person name="Butcher S."/>
            <person name="Tsagkogeorga G."/>
            <person name="Konrad A."/>
            <person name="Singh S."/>
            <person name="Jensen M.F."/>
            <person name="Cong E.H."/>
            <person name="Eikeseth-Otteraa H."/>
            <person name="Noel B."/>
            <person name="Anthouard V."/>
            <person name="Porcel B.M."/>
            <person name="Kachouri-Lafond R."/>
            <person name="Nishino A."/>
            <person name="Ugolini M."/>
            <person name="Chourrout P."/>
            <person name="Nishida H."/>
            <person name="Aasland R."/>
            <person name="Huzurbazar S."/>
            <person name="Westhof E."/>
            <person name="Delsuc F."/>
            <person name="Lehrach H."/>
            <person name="Reinhardt R."/>
            <person name="Weissenbach J."/>
            <person name="Roy S.W."/>
            <person name="Artiguenave F."/>
            <person name="Postlethwait J.H."/>
            <person name="Manak J.R."/>
            <person name="Thompson E.M."/>
            <person name="Jaillon O."/>
            <person name="Du Pasquier L."/>
            <person name="Boudinot P."/>
            <person name="Liberles D.A."/>
            <person name="Volff J.N."/>
            <person name="Philippe H."/>
            <person name="Lenhard B."/>
            <person name="Roest Crollius H."/>
            <person name="Wincker P."/>
            <person name="Chourrout D."/>
        </authorList>
    </citation>
    <scope>NUCLEOTIDE SEQUENCE [LARGE SCALE GENOMIC DNA]</scope>
</reference>
<dbReference type="GO" id="GO:0007340">
    <property type="term" value="P:acrosome reaction"/>
    <property type="evidence" value="ECO:0007669"/>
    <property type="project" value="TreeGrafter"/>
</dbReference>
<dbReference type="InterPro" id="IPR001254">
    <property type="entry name" value="Trypsin_dom"/>
</dbReference>
<dbReference type="InterPro" id="IPR001314">
    <property type="entry name" value="Peptidase_S1A"/>
</dbReference>
<dbReference type="FunFam" id="2.40.10.10:FF:000002">
    <property type="entry name" value="Transmembrane protease serine"/>
    <property type="match status" value="1"/>
</dbReference>
<dbReference type="PANTHER" id="PTHR24252">
    <property type="entry name" value="ACROSIN-RELATED"/>
    <property type="match status" value="1"/>
</dbReference>
<dbReference type="Gene3D" id="3.10.100.10">
    <property type="entry name" value="Mannose-Binding Protein A, subunit A"/>
    <property type="match status" value="1"/>
</dbReference>
<evidence type="ECO:0000256" key="2">
    <source>
        <dbReference type="ARBA" id="ARBA00022825"/>
    </source>
</evidence>
<dbReference type="SUPFAM" id="SSF56436">
    <property type="entry name" value="C-type lectin-like"/>
    <property type="match status" value="1"/>
</dbReference>
<dbReference type="Gene3D" id="2.40.10.10">
    <property type="entry name" value="Trypsin-like serine proteases"/>
    <property type="match status" value="1"/>
</dbReference>
<dbReference type="PROSITE" id="PS50240">
    <property type="entry name" value="TRYPSIN_DOM"/>
    <property type="match status" value="1"/>
</dbReference>
<evidence type="ECO:0000256" key="5">
    <source>
        <dbReference type="PROSITE-ProRule" id="PRU00059"/>
    </source>
</evidence>
<dbReference type="SUPFAM" id="SSF50494">
    <property type="entry name" value="Trypsin-like serine proteases"/>
    <property type="match status" value="1"/>
</dbReference>
<dbReference type="SUPFAM" id="SSF49854">
    <property type="entry name" value="Spermadhesin, CUB domain"/>
    <property type="match status" value="2"/>
</dbReference>
<evidence type="ECO:0000259" key="10">
    <source>
        <dbReference type="PROSITE" id="PS50240"/>
    </source>
</evidence>
<dbReference type="AlphaFoldDB" id="E4XIZ6"/>
<accession>E4XIZ6</accession>
<dbReference type="InterPro" id="IPR033116">
    <property type="entry name" value="TRYPSIN_SER"/>
</dbReference>
<dbReference type="SMART" id="SM00020">
    <property type="entry name" value="Tryp_SPc"/>
    <property type="match status" value="1"/>
</dbReference>
<dbReference type="InterPro" id="IPR016186">
    <property type="entry name" value="C-type_lectin-like/link_sf"/>
</dbReference>
<dbReference type="InParanoid" id="E4XIZ6"/>
<dbReference type="GO" id="GO:0004252">
    <property type="term" value="F:serine-type endopeptidase activity"/>
    <property type="evidence" value="ECO:0007669"/>
    <property type="project" value="InterPro"/>
</dbReference>
<proteinExistence type="inferred from homology"/>
<name>E4XIZ6_OIKDI</name>
<evidence type="ECO:0000256" key="7">
    <source>
        <dbReference type="SAM" id="MobiDB-lite"/>
    </source>
</evidence>
<dbReference type="SMART" id="SM00034">
    <property type="entry name" value="CLECT"/>
    <property type="match status" value="1"/>
</dbReference>
<dbReference type="InterPro" id="IPR000859">
    <property type="entry name" value="CUB_dom"/>
</dbReference>
<dbReference type="OrthoDB" id="6261922at2759"/>
<feature type="domain" description="CUB" evidence="8">
    <location>
        <begin position="567"/>
        <end position="692"/>
    </location>
</feature>
<feature type="region of interest" description="Disordered" evidence="7">
    <location>
        <begin position="1"/>
        <end position="38"/>
    </location>
</feature>
<dbReference type="Pfam" id="PF00431">
    <property type="entry name" value="CUB"/>
    <property type="match status" value="2"/>
</dbReference>
<feature type="region of interest" description="Disordered" evidence="7">
    <location>
        <begin position="54"/>
        <end position="73"/>
    </location>
</feature>
<protein>
    <recommendedName>
        <fullName evidence="13">CUB domain-containing protein</fullName>
    </recommendedName>
</protein>
<dbReference type="GO" id="GO:0006508">
    <property type="term" value="P:proteolysis"/>
    <property type="evidence" value="ECO:0007669"/>
    <property type="project" value="UniProtKB-KW"/>
</dbReference>
<evidence type="ECO:0000256" key="6">
    <source>
        <dbReference type="RuleBase" id="RU363034"/>
    </source>
</evidence>
<dbReference type="InterPro" id="IPR016187">
    <property type="entry name" value="CTDL_fold"/>
</dbReference>
<dbReference type="InterPro" id="IPR018114">
    <property type="entry name" value="TRYPSIN_HIS"/>
</dbReference>
<feature type="domain" description="CUB" evidence="8">
    <location>
        <begin position="409"/>
        <end position="557"/>
    </location>
</feature>
<dbReference type="CDD" id="cd00037">
    <property type="entry name" value="CLECT"/>
    <property type="match status" value="1"/>
</dbReference>
<dbReference type="SMART" id="SM00042">
    <property type="entry name" value="CUB"/>
    <property type="match status" value="2"/>
</dbReference>
<sequence>MSPAMSDISSARCRLKRKPRSTLASDSIAGRSGENSDDALQTCADLATAWADATTISRSSTPPIGRIASSYEGSGDLPDRETFMLSDVYLPANLAPYSEWSEAEQPEEEEEDLLMSKKEKKKFYKTIVRSTRVAKKKKKGKFKEPEEQEERIVGGDNAVRDRWTWIVRFPKLGCSGSIIASNWVLTAAHCCQGPNPNAYETVINDYDQYLNNEEGVTTHYPTQILNHLDFATSPSGALENDFCLLRYNTANAFELGNSTRAAAICLPDQNEALPNATSCFVAGWGLTDPNDSNSFSGILQEAPIELFEDEYCNNSTQYNNTMHSSSFCAGNQAGGVDTCQGDSGGPLVCLENDSPKLYGITSYGEGCGDENKPGVYAEIASARSWIDSMINGDWSGNTNYTDQTTTVSCGGDTVGYEGSIEIGSDFMDNSTGFYNPNLQCTWTITVPEGSLVELSFDLFDVEVDEDCIFDRVQILDGIHKKWTGSGTDSNSNGRALRHDEDYDNWVDENEDFVIAGALCGNTTRALPYQSLGNSMTVIFTSDLSDAGFGFNATWKVVDTDLKQDDNCGVTVADGASGSFPSPKGPMKPGQPIVYPSNADCQWTINVGDLAEGQVVQVWFDEDFKLEKSDNCEYDSVKISAEDEAGISDSTEDRVLCRTKPGILTFTKENLKIQFTTDARTEYSGFRLNWVVKDTMFDLTDVTLGISWTVFTRPRTYLEAKADCDGIGKQLAKIDSDVQRKALMTELARANINGDFYLGLQRSTQIPTIFHWADAQPISGKYYSNWHSGEPQKLSEESLNCVYFGTAGSKGYQAGKWITASCEEQRSYVCGRKTTATKDCEEEELPENTGLITQSCRGNLPGYRGSSCLIGCADGMFLRPTIPGGKLPKKIKATCKPLSKKIPDSFRWSLKGLGTFTCSADCPFAFPQPKGMVQFIERAIDNSTMISDSALLIRFQYPMKLPSNGWSVILNFSRNITVASFSSEIAEVVKSDIISSRVVLTNKSFNPNPVGPKIRGFSFILRVSQPIDNLEYPDIILDELEPAQNADPVNLEEHMISTQFIEGHVTSSLNMTCID</sequence>
<dbReference type="PANTHER" id="PTHR24252:SF7">
    <property type="entry name" value="HYALIN"/>
    <property type="match status" value="1"/>
</dbReference>
<dbReference type="InterPro" id="IPR043504">
    <property type="entry name" value="Peptidase_S1_PA_chymotrypsin"/>
</dbReference>
<dbReference type="CDD" id="cd00041">
    <property type="entry name" value="CUB"/>
    <property type="match status" value="2"/>
</dbReference>
<evidence type="ECO:0008006" key="13">
    <source>
        <dbReference type="Google" id="ProtNLM"/>
    </source>
</evidence>
<evidence type="ECO:0000259" key="9">
    <source>
        <dbReference type="PROSITE" id="PS50041"/>
    </source>
</evidence>
<keyword evidence="1 6" id="KW-0645">Protease</keyword>
<dbReference type="Gene3D" id="2.60.120.290">
    <property type="entry name" value="Spermadhesin, CUB domain"/>
    <property type="match status" value="2"/>
</dbReference>
<evidence type="ECO:0000256" key="1">
    <source>
        <dbReference type="ARBA" id="ARBA00022670"/>
    </source>
</evidence>
<dbReference type="Pfam" id="PF00089">
    <property type="entry name" value="Trypsin"/>
    <property type="match status" value="1"/>
</dbReference>
<gene>
    <name evidence="11" type="ORF">GSOID_T00012576001</name>
</gene>
<evidence type="ECO:0000313" key="12">
    <source>
        <dbReference type="Proteomes" id="UP000001307"/>
    </source>
</evidence>
<dbReference type="InterPro" id="IPR001304">
    <property type="entry name" value="C-type_lectin-like"/>
</dbReference>
<comment type="similarity">
    <text evidence="4">Belongs to the peptidase S1 family. CLIP subfamily.</text>
</comment>
<evidence type="ECO:0000256" key="3">
    <source>
        <dbReference type="ARBA" id="ARBA00023157"/>
    </source>
</evidence>
<keyword evidence="12" id="KW-1185">Reference proteome</keyword>
<dbReference type="InterPro" id="IPR035914">
    <property type="entry name" value="Sperma_CUB_dom_sf"/>
</dbReference>
<dbReference type="PROSITE" id="PS00134">
    <property type="entry name" value="TRYPSIN_HIS"/>
    <property type="match status" value="1"/>
</dbReference>
<dbReference type="Pfam" id="PF00059">
    <property type="entry name" value="Lectin_C"/>
    <property type="match status" value="1"/>
</dbReference>
<evidence type="ECO:0000256" key="4">
    <source>
        <dbReference type="ARBA" id="ARBA00024195"/>
    </source>
</evidence>
<dbReference type="EMBL" id="FN653057">
    <property type="protein sequence ID" value="CBY10439.1"/>
    <property type="molecule type" value="Genomic_DNA"/>
</dbReference>
<feature type="domain" description="C-type lectin" evidence="9">
    <location>
        <begin position="702"/>
        <end position="830"/>
    </location>
</feature>
<evidence type="ECO:0000313" key="11">
    <source>
        <dbReference type="EMBL" id="CBY10439.1"/>
    </source>
</evidence>
<dbReference type="PROSITE" id="PS01180">
    <property type="entry name" value="CUB"/>
    <property type="match status" value="2"/>
</dbReference>
<keyword evidence="2 6" id="KW-0720">Serine protease</keyword>